<dbReference type="PANTHER" id="PTHR34406">
    <property type="entry name" value="PROTEIN YCEI"/>
    <property type="match status" value="1"/>
</dbReference>
<name>A0A7L5BW88_9RHOB</name>
<gene>
    <name evidence="3" type="ORF">G5B40_08000</name>
</gene>
<dbReference type="Gene3D" id="2.40.128.110">
    <property type="entry name" value="Lipid/polyisoprenoid-binding, YceI-like"/>
    <property type="match status" value="1"/>
</dbReference>
<keyword evidence="1" id="KW-0732">Signal</keyword>
<dbReference type="AlphaFoldDB" id="A0A7L5BW88"/>
<dbReference type="KEGG" id="hdh:G5B40_08000"/>
<keyword evidence="4" id="KW-1185">Reference proteome</keyword>
<dbReference type="Pfam" id="PF04264">
    <property type="entry name" value="YceI"/>
    <property type="match status" value="1"/>
</dbReference>
<sequence>MMRTILSVVGAATLLTAAPLAAEPWKLDKDHVHVTFTVDNIGFSTTQGQFRDFDAEIDFDPENIEAASVTFTLKSDSVDTNSKSRDNHVKSKEFLDVKNFPEIVFRSTKVRLVDDRTAEITGEMSMKGVTQEEVFTAHLVRIGPSPFNAEDTIAGFYVEGELDRTDYGVSYGVPAIGAKVPIRIDIQMNPES</sequence>
<dbReference type="InterPro" id="IPR007372">
    <property type="entry name" value="Lipid/polyisoprenoid-bd_YceI"/>
</dbReference>
<dbReference type="SUPFAM" id="SSF101874">
    <property type="entry name" value="YceI-like"/>
    <property type="match status" value="1"/>
</dbReference>
<dbReference type="InterPro" id="IPR036761">
    <property type="entry name" value="TTHA0802/YceI-like_sf"/>
</dbReference>
<dbReference type="EMBL" id="CP049056">
    <property type="protein sequence ID" value="QIE55403.1"/>
    <property type="molecule type" value="Genomic_DNA"/>
</dbReference>
<dbReference type="SMART" id="SM00867">
    <property type="entry name" value="YceI"/>
    <property type="match status" value="1"/>
</dbReference>
<evidence type="ECO:0000259" key="2">
    <source>
        <dbReference type="SMART" id="SM00867"/>
    </source>
</evidence>
<evidence type="ECO:0000313" key="4">
    <source>
        <dbReference type="Proteomes" id="UP000503336"/>
    </source>
</evidence>
<accession>A0A7L5BW88</accession>
<organism evidence="3 4">
    <name type="scientific">Pikeienuella piscinae</name>
    <dbReference type="NCBI Taxonomy" id="2748098"/>
    <lineage>
        <taxon>Bacteria</taxon>
        <taxon>Pseudomonadati</taxon>
        <taxon>Pseudomonadota</taxon>
        <taxon>Alphaproteobacteria</taxon>
        <taxon>Rhodobacterales</taxon>
        <taxon>Paracoccaceae</taxon>
        <taxon>Pikeienuella</taxon>
    </lineage>
</organism>
<proteinExistence type="predicted"/>
<dbReference type="Proteomes" id="UP000503336">
    <property type="component" value="Chromosome"/>
</dbReference>
<dbReference type="PANTHER" id="PTHR34406:SF1">
    <property type="entry name" value="PROTEIN YCEI"/>
    <property type="match status" value="1"/>
</dbReference>
<evidence type="ECO:0000313" key="3">
    <source>
        <dbReference type="EMBL" id="QIE55403.1"/>
    </source>
</evidence>
<feature type="chain" id="PRO_5029482753" evidence="1">
    <location>
        <begin position="22"/>
        <end position="192"/>
    </location>
</feature>
<dbReference type="RefSeq" id="WP_165097269.1">
    <property type="nucleotide sequence ID" value="NZ_CP049056.1"/>
</dbReference>
<reference evidence="3 4" key="1">
    <citation type="submission" date="2020-02" db="EMBL/GenBank/DDBJ databases">
        <title>complete genome sequence of Rhodobacteraceae bacterium.</title>
        <authorList>
            <person name="Park J."/>
            <person name="Kim Y.-S."/>
            <person name="Kim K.-H."/>
        </authorList>
    </citation>
    <scope>NUCLEOTIDE SEQUENCE [LARGE SCALE GENOMIC DNA]</scope>
    <source>
        <strain evidence="3 4">RR4-56</strain>
    </source>
</reference>
<feature type="domain" description="Lipid/polyisoprenoid-binding YceI-like" evidence="2">
    <location>
        <begin position="24"/>
        <end position="189"/>
    </location>
</feature>
<feature type="signal peptide" evidence="1">
    <location>
        <begin position="1"/>
        <end position="21"/>
    </location>
</feature>
<protein>
    <submittedName>
        <fullName evidence="3">Polyisoprenoid-binding protein</fullName>
    </submittedName>
</protein>
<evidence type="ECO:0000256" key="1">
    <source>
        <dbReference type="SAM" id="SignalP"/>
    </source>
</evidence>